<protein>
    <submittedName>
        <fullName evidence="5">DUF479 domain-containing protein</fullName>
    </submittedName>
</protein>
<name>A0A6H1UEG3_9GAMM</name>
<dbReference type="GO" id="GO:0008770">
    <property type="term" value="F:[acyl-carrier-protein] phosphodiesterase activity"/>
    <property type="evidence" value="ECO:0007669"/>
    <property type="project" value="InterPro"/>
</dbReference>
<evidence type="ECO:0000313" key="6">
    <source>
        <dbReference type="Proteomes" id="UP000501602"/>
    </source>
</evidence>
<dbReference type="InterPro" id="IPR007431">
    <property type="entry name" value="ACP_PD"/>
</dbReference>
<evidence type="ECO:0000256" key="1">
    <source>
        <dbReference type="ARBA" id="ARBA00022516"/>
    </source>
</evidence>
<evidence type="ECO:0000256" key="4">
    <source>
        <dbReference type="ARBA" id="ARBA00023160"/>
    </source>
</evidence>
<accession>A0A6H1UEG3</accession>
<keyword evidence="6" id="KW-1185">Reference proteome</keyword>
<keyword evidence="1" id="KW-0444">Lipid biosynthesis</keyword>
<dbReference type="GO" id="GO:0006633">
    <property type="term" value="P:fatty acid biosynthetic process"/>
    <property type="evidence" value="ECO:0007669"/>
    <property type="project" value="UniProtKB-KW"/>
</dbReference>
<keyword evidence="2" id="KW-0378">Hydrolase</keyword>
<dbReference type="AlphaFoldDB" id="A0A6H1UEG3"/>
<proteinExistence type="predicted"/>
<evidence type="ECO:0000256" key="3">
    <source>
        <dbReference type="ARBA" id="ARBA00023098"/>
    </source>
</evidence>
<gene>
    <name evidence="5" type="ORF">HER31_09070</name>
</gene>
<dbReference type="EMBL" id="CP051180">
    <property type="protein sequence ID" value="QIZ77019.1"/>
    <property type="molecule type" value="Genomic_DNA"/>
</dbReference>
<dbReference type="KEGG" id="fes:HER31_09070"/>
<dbReference type="PIRSF" id="PIRSF011489">
    <property type="entry name" value="DUF479"/>
    <property type="match status" value="1"/>
</dbReference>
<organism evidence="5 6">
    <name type="scientific">Ferrimonas lipolytica</name>
    <dbReference type="NCBI Taxonomy" id="2724191"/>
    <lineage>
        <taxon>Bacteria</taxon>
        <taxon>Pseudomonadati</taxon>
        <taxon>Pseudomonadota</taxon>
        <taxon>Gammaproteobacteria</taxon>
        <taxon>Alteromonadales</taxon>
        <taxon>Ferrimonadaceae</taxon>
        <taxon>Ferrimonas</taxon>
    </lineage>
</organism>
<dbReference type="RefSeq" id="WP_168660280.1">
    <property type="nucleotide sequence ID" value="NZ_CP051180.1"/>
</dbReference>
<evidence type="ECO:0000313" key="5">
    <source>
        <dbReference type="EMBL" id="QIZ77019.1"/>
    </source>
</evidence>
<keyword evidence="4" id="KW-0275">Fatty acid biosynthesis</keyword>
<dbReference type="Pfam" id="PF04336">
    <property type="entry name" value="ACP_PD"/>
    <property type="match status" value="1"/>
</dbReference>
<keyword evidence="3" id="KW-0443">Lipid metabolism</keyword>
<keyword evidence="4" id="KW-0276">Fatty acid metabolism</keyword>
<dbReference type="Proteomes" id="UP000501602">
    <property type="component" value="Chromosome"/>
</dbReference>
<dbReference type="PANTHER" id="PTHR38764">
    <property type="entry name" value="ACYL CARRIER PROTEIN PHOSPHODIESTERASE"/>
    <property type="match status" value="1"/>
</dbReference>
<dbReference type="PANTHER" id="PTHR38764:SF1">
    <property type="entry name" value="ACYL CARRIER PROTEIN PHOSPHODIESTERASE"/>
    <property type="match status" value="1"/>
</dbReference>
<sequence>MNYLCHFYIAERTNTDFAGAIAADFVRGDLTPWPEPLRTGMMLHRQVDSFVDSHPLVLDLKQQFQQQHRRMAGILLDMAFDHQLAVNFHQWHSQPLTKFNQRCYQELLTAPVLPCQLQQLAPRIAAGDWLGHYRHNDGINRSIAGIATRLSKPQRLLDARDEIWRLQSPIKANFTELMTQLVEHSQRWLATK</sequence>
<reference evidence="5 6" key="1">
    <citation type="submission" date="2020-04" db="EMBL/GenBank/DDBJ databases">
        <title>Ferrimonas sp. S7 isolated from sea water.</title>
        <authorList>
            <person name="Bae S.S."/>
            <person name="Baek K."/>
        </authorList>
    </citation>
    <scope>NUCLEOTIDE SEQUENCE [LARGE SCALE GENOMIC DNA]</scope>
    <source>
        <strain evidence="5 6">S7</strain>
    </source>
</reference>
<evidence type="ECO:0000256" key="2">
    <source>
        <dbReference type="ARBA" id="ARBA00022801"/>
    </source>
</evidence>